<dbReference type="AlphaFoldDB" id="A0A3L6Q4B7"/>
<evidence type="ECO:0000313" key="3">
    <source>
        <dbReference type="Proteomes" id="UP000275267"/>
    </source>
</evidence>
<keyword evidence="3" id="KW-1185">Reference proteome</keyword>
<dbReference type="Proteomes" id="UP000275267">
    <property type="component" value="Unassembled WGS sequence"/>
</dbReference>
<comment type="caution">
    <text evidence="2">The sequence shown here is derived from an EMBL/GenBank/DDBJ whole genome shotgun (WGS) entry which is preliminary data.</text>
</comment>
<protein>
    <submittedName>
        <fullName evidence="2">Uncharacterized protein</fullName>
    </submittedName>
</protein>
<sequence length="76" mass="8389">MFGETDENAKHVPYKVTTSSSRAGTNLDDMHNNDNGKNSDDNNDYNMDDYDGCDADDGCDDIGYDDNIMLAAKKLT</sequence>
<reference evidence="3" key="1">
    <citation type="journal article" date="2019" name="Nat. Commun.">
        <title>The genome of broomcorn millet.</title>
        <authorList>
            <person name="Zou C."/>
            <person name="Miki D."/>
            <person name="Li D."/>
            <person name="Tang Q."/>
            <person name="Xiao L."/>
            <person name="Rajput S."/>
            <person name="Deng P."/>
            <person name="Jia W."/>
            <person name="Huang R."/>
            <person name="Zhang M."/>
            <person name="Sun Y."/>
            <person name="Hu J."/>
            <person name="Fu X."/>
            <person name="Schnable P.S."/>
            <person name="Li F."/>
            <person name="Zhang H."/>
            <person name="Feng B."/>
            <person name="Zhu X."/>
            <person name="Liu R."/>
            <person name="Schnable J.C."/>
            <person name="Zhu J.-K."/>
            <person name="Zhang H."/>
        </authorList>
    </citation>
    <scope>NUCLEOTIDE SEQUENCE [LARGE SCALE GENOMIC DNA]</scope>
</reference>
<gene>
    <name evidence="2" type="ORF">C2845_PM17G06620</name>
</gene>
<organism evidence="2 3">
    <name type="scientific">Panicum miliaceum</name>
    <name type="common">Proso millet</name>
    <name type="synonym">Broomcorn millet</name>
    <dbReference type="NCBI Taxonomy" id="4540"/>
    <lineage>
        <taxon>Eukaryota</taxon>
        <taxon>Viridiplantae</taxon>
        <taxon>Streptophyta</taxon>
        <taxon>Embryophyta</taxon>
        <taxon>Tracheophyta</taxon>
        <taxon>Spermatophyta</taxon>
        <taxon>Magnoliopsida</taxon>
        <taxon>Liliopsida</taxon>
        <taxon>Poales</taxon>
        <taxon>Poaceae</taxon>
        <taxon>PACMAD clade</taxon>
        <taxon>Panicoideae</taxon>
        <taxon>Panicodae</taxon>
        <taxon>Paniceae</taxon>
        <taxon>Panicinae</taxon>
        <taxon>Panicum</taxon>
        <taxon>Panicum sect. Panicum</taxon>
    </lineage>
</organism>
<proteinExistence type="predicted"/>
<feature type="region of interest" description="Disordered" evidence="1">
    <location>
        <begin position="1"/>
        <end position="47"/>
    </location>
</feature>
<dbReference type="EMBL" id="PQIB02000014">
    <property type="protein sequence ID" value="RLM69729.1"/>
    <property type="molecule type" value="Genomic_DNA"/>
</dbReference>
<evidence type="ECO:0000313" key="2">
    <source>
        <dbReference type="EMBL" id="RLM69729.1"/>
    </source>
</evidence>
<evidence type="ECO:0000256" key="1">
    <source>
        <dbReference type="SAM" id="MobiDB-lite"/>
    </source>
</evidence>
<feature type="compositionally biased region" description="Basic and acidic residues" evidence="1">
    <location>
        <begin position="28"/>
        <end position="40"/>
    </location>
</feature>
<name>A0A3L6Q4B7_PANMI</name>
<accession>A0A3L6Q4B7</accession>